<protein>
    <submittedName>
        <fullName evidence="1">Uncharacterized protein</fullName>
    </submittedName>
</protein>
<dbReference type="EMBL" id="JACJIB010000004">
    <property type="protein sequence ID" value="MBA8913788.1"/>
    <property type="molecule type" value="Genomic_DNA"/>
</dbReference>
<dbReference type="Proteomes" id="UP000543554">
    <property type="component" value="Unassembled WGS sequence"/>
</dbReference>
<keyword evidence="2" id="KW-1185">Reference proteome</keyword>
<proteinExistence type="predicted"/>
<reference evidence="1 2" key="1">
    <citation type="submission" date="2020-08" db="EMBL/GenBank/DDBJ databases">
        <title>Genomic Encyclopedia of Type Strains, Phase IV (KMG-IV): sequencing the most valuable type-strain genomes for metagenomic binning, comparative biology and taxonomic classification.</title>
        <authorList>
            <person name="Goeker M."/>
        </authorList>
    </citation>
    <scope>NUCLEOTIDE SEQUENCE [LARGE SCALE GENOMIC DNA]</scope>
    <source>
        <strain evidence="1 2">DSM 11490</strain>
    </source>
</reference>
<dbReference type="RefSeq" id="WP_182555325.1">
    <property type="nucleotide sequence ID" value="NZ_BPRF01000021.1"/>
</dbReference>
<organism evidence="1 2">
    <name type="scientific">Methylorubrum thiocyanatum</name>
    <dbReference type="NCBI Taxonomy" id="47958"/>
    <lineage>
        <taxon>Bacteria</taxon>
        <taxon>Pseudomonadati</taxon>
        <taxon>Pseudomonadota</taxon>
        <taxon>Alphaproteobacteria</taxon>
        <taxon>Hyphomicrobiales</taxon>
        <taxon>Methylobacteriaceae</taxon>
        <taxon>Methylorubrum</taxon>
    </lineage>
</organism>
<accession>A0AA40S3J6</accession>
<gene>
    <name evidence="1" type="ORF">HNR51_002871</name>
</gene>
<dbReference type="AlphaFoldDB" id="A0AA40S3J6"/>
<evidence type="ECO:0000313" key="2">
    <source>
        <dbReference type="Proteomes" id="UP000543554"/>
    </source>
</evidence>
<evidence type="ECO:0000313" key="1">
    <source>
        <dbReference type="EMBL" id="MBA8913788.1"/>
    </source>
</evidence>
<name>A0AA40S3J6_9HYPH</name>
<comment type="caution">
    <text evidence="1">The sequence shown here is derived from an EMBL/GenBank/DDBJ whole genome shotgun (WGS) entry which is preliminary data.</text>
</comment>
<sequence length="269" mass="30297">MDHLQHLGRCIWAFIRTLEVYSKYLEASSIELDVKGVAWIAAFPAPNVTVPVSSKHVESAEDESGLRDHEQTEIEADKEPSNFEFLGKEIDIGFRVAKHSGSNRLALSIEVAYLLSTLCARGDYNFIFTYSGRESLKGVIGSRPYPILAIDTERREHRRQVQAFEQALIGDKHAPPHLLESFLGAFMQDEKIEFPILTSKGSESAEENLPDSYRNFAVLWLAGNREDKQRIKVEEQSKEAEEVAEPDAESLAAIEASAQEVFKRFREPG</sequence>